<keyword evidence="2" id="KW-0732">Signal</keyword>
<dbReference type="KEGG" id="pfer:IRI77_31285"/>
<protein>
    <submittedName>
        <fullName evidence="4">YdcF family protein</fullName>
    </submittedName>
</protein>
<organism evidence="4 5">
    <name type="scientific">Paludibaculum fermentans</name>
    <dbReference type="NCBI Taxonomy" id="1473598"/>
    <lineage>
        <taxon>Bacteria</taxon>
        <taxon>Pseudomonadati</taxon>
        <taxon>Acidobacteriota</taxon>
        <taxon>Terriglobia</taxon>
        <taxon>Bryobacterales</taxon>
        <taxon>Bryobacteraceae</taxon>
        <taxon>Paludibaculum</taxon>
    </lineage>
</organism>
<evidence type="ECO:0000259" key="3">
    <source>
        <dbReference type="Pfam" id="PF02698"/>
    </source>
</evidence>
<feature type="domain" description="DUF218" evidence="3">
    <location>
        <begin position="283"/>
        <end position="396"/>
    </location>
</feature>
<dbReference type="PANTHER" id="PTHR30336">
    <property type="entry name" value="INNER MEMBRANE PROTEIN, PROBABLE PERMEASE"/>
    <property type="match status" value="1"/>
</dbReference>
<evidence type="ECO:0000256" key="2">
    <source>
        <dbReference type="SAM" id="SignalP"/>
    </source>
</evidence>
<dbReference type="InterPro" id="IPR051599">
    <property type="entry name" value="Cell_Envelope_Assoc"/>
</dbReference>
<dbReference type="PANTHER" id="PTHR30336:SF20">
    <property type="entry name" value="DUF218 DOMAIN-CONTAINING PROTEIN"/>
    <property type="match status" value="1"/>
</dbReference>
<accession>A0A7S7NP46</accession>
<keyword evidence="5" id="KW-1185">Reference proteome</keyword>
<feature type="region of interest" description="Disordered" evidence="1">
    <location>
        <begin position="169"/>
        <end position="201"/>
    </location>
</feature>
<dbReference type="GO" id="GO:0005886">
    <property type="term" value="C:plasma membrane"/>
    <property type="evidence" value="ECO:0007669"/>
    <property type="project" value="TreeGrafter"/>
</dbReference>
<evidence type="ECO:0000313" key="5">
    <source>
        <dbReference type="Proteomes" id="UP000593892"/>
    </source>
</evidence>
<feature type="compositionally biased region" description="Pro residues" evidence="1">
    <location>
        <begin position="174"/>
        <end position="197"/>
    </location>
</feature>
<reference evidence="4 5" key="1">
    <citation type="submission" date="2020-10" db="EMBL/GenBank/DDBJ databases">
        <title>Complete genome sequence of Paludibaculum fermentans P105T, a facultatively anaerobic acidobacterium capable of dissimilatory Fe(III) reduction.</title>
        <authorList>
            <person name="Dedysh S.N."/>
            <person name="Beletsky A.V."/>
            <person name="Kulichevskaya I.S."/>
            <person name="Mardanov A.V."/>
            <person name="Ravin N.V."/>
        </authorList>
    </citation>
    <scope>NUCLEOTIDE SEQUENCE [LARGE SCALE GENOMIC DNA]</scope>
    <source>
        <strain evidence="4 5">P105</strain>
    </source>
</reference>
<proteinExistence type="predicted"/>
<dbReference type="InterPro" id="IPR014729">
    <property type="entry name" value="Rossmann-like_a/b/a_fold"/>
</dbReference>
<evidence type="ECO:0000313" key="4">
    <source>
        <dbReference type="EMBL" id="QOY87207.1"/>
    </source>
</evidence>
<dbReference type="EMBL" id="CP063849">
    <property type="protein sequence ID" value="QOY87207.1"/>
    <property type="molecule type" value="Genomic_DNA"/>
</dbReference>
<evidence type="ECO:0000256" key="1">
    <source>
        <dbReference type="SAM" id="MobiDB-lite"/>
    </source>
</evidence>
<dbReference type="Proteomes" id="UP000593892">
    <property type="component" value="Chromosome"/>
</dbReference>
<dbReference type="Pfam" id="PF02698">
    <property type="entry name" value="DUF218"/>
    <property type="match status" value="1"/>
</dbReference>
<dbReference type="InterPro" id="IPR003848">
    <property type="entry name" value="DUF218"/>
</dbReference>
<dbReference type="AlphaFoldDB" id="A0A7S7NP46"/>
<feature type="chain" id="PRO_5032675025" evidence="2">
    <location>
        <begin position="30"/>
        <end position="447"/>
    </location>
</feature>
<sequence length="447" mass="48948">MNISRTNGHPHGLRHAPAFFLFLSLLAQAAPRPAPLTLHHPVQDKNFYLLSSIEQTPSVRALIQADPGLAQLAAAKRAALADAPRACAADVECYAKAMRWSDDEIAQARAAFTRLAANPAMARFVEGVLRPSGMFQRYSAKPSAALLETAWEDAARKMNRAIDLFAIGQSPQRMPGPPPSGPPPQAAPGAPAQPPRGPRFDLTSYDVKSPAFARMVQIMAGIVGSDPKSLELFFQPSLKFSIELLLLHGHDEAGRHEPLESGENRAALARIATTPWANYPYTVIVVLGNGPERDGVALAPVGRLRLMLAVREFREKKAPFLLVTGGYVHPNLTPYSEAMEMKKALRTEFGIPEDAILVDPQARRTTTNLRNAARLIFRYGIPADRKGLILTDQLHSATIETPAFLERCVRDFGYEPVRLLSRISPFDLEFTPLIDSLHADATDLLDP</sequence>
<dbReference type="Gene3D" id="3.40.50.620">
    <property type="entry name" value="HUPs"/>
    <property type="match status" value="1"/>
</dbReference>
<dbReference type="CDD" id="cd06259">
    <property type="entry name" value="YdcF-like"/>
    <property type="match status" value="1"/>
</dbReference>
<feature type="signal peptide" evidence="2">
    <location>
        <begin position="1"/>
        <end position="29"/>
    </location>
</feature>
<dbReference type="RefSeq" id="WP_194448876.1">
    <property type="nucleotide sequence ID" value="NZ_CP063849.1"/>
</dbReference>
<name>A0A7S7NP46_PALFE</name>
<gene>
    <name evidence="4" type="ORF">IRI77_31285</name>
</gene>